<evidence type="ECO:0000313" key="4">
    <source>
        <dbReference type="EMBL" id="KAG0583693.1"/>
    </source>
</evidence>
<dbReference type="AlphaFoldDB" id="A0A8T0IML4"/>
<dbReference type="Gene3D" id="3.40.50.300">
    <property type="entry name" value="P-loop containing nucleotide triphosphate hydrolases"/>
    <property type="match status" value="1"/>
</dbReference>
<comment type="caution">
    <text evidence="4">The sequence shown here is derived from an EMBL/GenBank/DDBJ whole genome shotgun (WGS) entry which is preliminary data.</text>
</comment>
<keyword evidence="2" id="KW-0677">Repeat</keyword>
<organism evidence="4 5">
    <name type="scientific">Ceratodon purpureus</name>
    <name type="common">Fire moss</name>
    <name type="synonym">Dicranum purpureum</name>
    <dbReference type="NCBI Taxonomy" id="3225"/>
    <lineage>
        <taxon>Eukaryota</taxon>
        <taxon>Viridiplantae</taxon>
        <taxon>Streptophyta</taxon>
        <taxon>Embryophyta</taxon>
        <taxon>Bryophyta</taxon>
        <taxon>Bryophytina</taxon>
        <taxon>Bryopsida</taxon>
        <taxon>Dicranidae</taxon>
        <taxon>Pseudoditrichales</taxon>
        <taxon>Ditrichaceae</taxon>
        <taxon>Ceratodon</taxon>
    </lineage>
</organism>
<dbReference type="InterPro" id="IPR042197">
    <property type="entry name" value="Apaf_helical"/>
</dbReference>
<dbReference type="Pfam" id="PF23598">
    <property type="entry name" value="LRR_14"/>
    <property type="match status" value="1"/>
</dbReference>
<dbReference type="PROSITE" id="PS50104">
    <property type="entry name" value="TIR"/>
    <property type="match status" value="1"/>
</dbReference>
<feature type="domain" description="TIR" evidence="3">
    <location>
        <begin position="14"/>
        <end position="178"/>
    </location>
</feature>
<dbReference type="PRINTS" id="PR00364">
    <property type="entry name" value="DISEASERSIST"/>
</dbReference>
<dbReference type="Gene3D" id="3.80.10.10">
    <property type="entry name" value="Ribonuclease Inhibitor"/>
    <property type="match status" value="1"/>
</dbReference>
<dbReference type="Proteomes" id="UP000822688">
    <property type="component" value="Chromosome 3"/>
</dbReference>
<protein>
    <recommendedName>
        <fullName evidence="3">TIR domain-containing protein</fullName>
    </recommendedName>
</protein>
<dbReference type="InterPro" id="IPR055414">
    <property type="entry name" value="LRR_R13L4/SHOC2-like"/>
</dbReference>
<dbReference type="InterPro" id="IPR044974">
    <property type="entry name" value="Disease_R_plants"/>
</dbReference>
<evidence type="ECO:0000259" key="3">
    <source>
        <dbReference type="PROSITE" id="PS50104"/>
    </source>
</evidence>
<sequence length="797" mass="89624">MNDFEAATSGAVMADFDVFLNHRGPDVKATFVSHLEDALRCAGFRPFLDARSLMKGNPALKSIDQALDMAQVHVAVVSRRYAESKYCLNELVAMMRTGKPVIPVFYNVEPVDLRYVESGLFAKAFEKHKASGRTEKKISEWRDALKALAGLTGFRSANYKTDEAKLKREVVNEVARLIPSNQPVEVDQYRVGLERRTKSCIELLENMGDGVGFLGLVGMGGVGKTTLAREIYNHYVTTNKFRCMSYLEIHQDPSTSTLQDKPTWLKNLRKQLLWDLLRVQDTTPNHTSKYTIWFQKISIEGPVFIVIDDVHKLGQFEGLLPSTSILHPSSRIIVTSRDCSVLNNVIRHRNVLHHIYDVCSLDWDESNMLFNQHAFNNKKAPKAYKEIAKDVVKACGGLPLALKVIGSSLFDKRLDGDKETIWVEAKDVLRKSTNVMGVLKWSYDSLSESDKLMFLDITCIFYDKTMEEALACWEGCKNIISSSGACTLQTSLRNLIDKKLIVIRNGYCKKIGVHDLLIDLGQEIAVKTKRHFVDDRLLKAARKENQVLMNTVGINLERSQKRKFKVESLSNTPNLHYLRLPDGCYVNGNLSSMPKKLRLLQWRNMPLAYAPMELNLTSLTSLNFSYSSNLASLWTKSNETLKVCPNLLRLNLSGCTSITNLPESIGDSSRLQYLDLTNCNKLKKLPNSIGQLSQLKHLDMHGCSKLKELPNSLGQLKGLEQLYLSWCTSLKTLPETLANTKLRGLSLWGCTSITKLPDCIGQLTALRTLDLWRCDSLEALPDGVGALSNLQILDASY</sequence>
<dbReference type="SMART" id="SM00255">
    <property type="entry name" value="TIR"/>
    <property type="match status" value="1"/>
</dbReference>
<dbReference type="EMBL" id="CM026423">
    <property type="protein sequence ID" value="KAG0583693.1"/>
    <property type="molecule type" value="Genomic_DNA"/>
</dbReference>
<dbReference type="PANTHER" id="PTHR11017:SF579">
    <property type="entry name" value="TIR DOMAIN-CONTAINING PROTEIN"/>
    <property type="match status" value="1"/>
</dbReference>
<gene>
    <name evidence="4" type="ORF">KC19_3G155600</name>
</gene>
<dbReference type="SUPFAM" id="SSF52540">
    <property type="entry name" value="P-loop containing nucleoside triphosphate hydrolases"/>
    <property type="match status" value="1"/>
</dbReference>
<dbReference type="Pfam" id="PF01582">
    <property type="entry name" value="TIR"/>
    <property type="match status" value="1"/>
</dbReference>
<dbReference type="InterPro" id="IPR000157">
    <property type="entry name" value="TIR_dom"/>
</dbReference>
<dbReference type="SUPFAM" id="SSF52200">
    <property type="entry name" value="Toll/Interleukin receptor TIR domain"/>
    <property type="match status" value="1"/>
</dbReference>
<dbReference type="InterPro" id="IPR032675">
    <property type="entry name" value="LRR_dom_sf"/>
</dbReference>
<dbReference type="InterPro" id="IPR035897">
    <property type="entry name" value="Toll_tir_struct_dom_sf"/>
</dbReference>
<dbReference type="InterPro" id="IPR058192">
    <property type="entry name" value="WHD_ROQ1-like"/>
</dbReference>
<reference evidence="4" key="1">
    <citation type="submission" date="2020-06" db="EMBL/GenBank/DDBJ databases">
        <title>WGS assembly of Ceratodon purpureus strain R40.</title>
        <authorList>
            <person name="Carey S.B."/>
            <person name="Jenkins J."/>
            <person name="Shu S."/>
            <person name="Lovell J.T."/>
            <person name="Sreedasyam A."/>
            <person name="Maumus F."/>
            <person name="Tiley G.P."/>
            <person name="Fernandez-Pozo N."/>
            <person name="Barry K."/>
            <person name="Chen C."/>
            <person name="Wang M."/>
            <person name="Lipzen A."/>
            <person name="Daum C."/>
            <person name="Saski C.A."/>
            <person name="Payton A.C."/>
            <person name="Mcbreen J.C."/>
            <person name="Conrad R.E."/>
            <person name="Kollar L.M."/>
            <person name="Olsson S."/>
            <person name="Huttunen S."/>
            <person name="Landis J.B."/>
            <person name="Wickett N.J."/>
            <person name="Johnson M.G."/>
            <person name="Rensing S.A."/>
            <person name="Grimwood J."/>
            <person name="Schmutz J."/>
            <person name="Mcdaniel S.F."/>
        </authorList>
    </citation>
    <scope>NUCLEOTIDE SEQUENCE</scope>
    <source>
        <strain evidence="4">R40</strain>
    </source>
</reference>
<dbReference type="Gene3D" id="1.10.8.430">
    <property type="entry name" value="Helical domain of apoptotic protease-activating factors"/>
    <property type="match status" value="1"/>
</dbReference>
<evidence type="ECO:0000256" key="2">
    <source>
        <dbReference type="ARBA" id="ARBA00022737"/>
    </source>
</evidence>
<accession>A0A8T0IML4</accession>
<dbReference type="GO" id="GO:0007165">
    <property type="term" value="P:signal transduction"/>
    <property type="evidence" value="ECO:0007669"/>
    <property type="project" value="InterPro"/>
</dbReference>
<dbReference type="InterPro" id="IPR002182">
    <property type="entry name" value="NB-ARC"/>
</dbReference>
<keyword evidence="5" id="KW-1185">Reference proteome</keyword>
<proteinExistence type="predicted"/>
<dbReference type="GO" id="GO:0006952">
    <property type="term" value="P:defense response"/>
    <property type="evidence" value="ECO:0007669"/>
    <property type="project" value="UniProtKB-KW"/>
</dbReference>
<evidence type="ECO:0000256" key="1">
    <source>
        <dbReference type="ARBA" id="ARBA00022614"/>
    </source>
</evidence>
<dbReference type="GO" id="GO:0051707">
    <property type="term" value="P:response to other organism"/>
    <property type="evidence" value="ECO:0007669"/>
    <property type="project" value="UniProtKB-ARBA"/>
</dbReference>
<keyword evidence="1" id="KW-0433">Leucine-rich repeat</keyword>
<dbReference type="Pfam" id="PF23282">
    <property type="entry name" value="WHD_ROQ1"/>
    <property type="match status" value="1"/>
</dbReference>
<name>A0A8T0IML4_CERPU</name>
<evidence type="ECO:0000313" key="5">
    <source>
        <dbReference type="Proteomes" id="UP000822688"/>
    </source>
</evidence>
<dbReference type="Gene3D" id="3.40.50.10140">
    <property type="entry name" value="Toll/interleukin-1 receptor homology (TIR) domain"/>
    <property type="match status" value="1"/>
</dbReference>
<dbReference type="SUPFAM" id="SSF52058">
    <property type="entry name" value="L domain-like"/>
    <property type="match status" value="1"/>
</dbReference>
<dbReference type="InterPro" id="IPR027417">
    <property type="entry name" value="P-loop_NTPase"/>
</dbReference>
<dbReference type="PANTHER" id="PTHR11017">
    <property type="entry name" value="LEUCINE-RICH REPEAT-CONTAINING PROTEIN"/>
    <property type="match status" value="1"/>
</dbReference>
<dbReference type="GO" id="GO:0043531">
    <property type="term" value="F:ADP binding"/>
    <property type="evidence" value="ECO:0007669"/>
    <property type="project" value="InterPro"/>
</dbReference>
<dbReference type="Pfam" id="PF00931">
    <property type="entry name" value="NB-ARC"/>
    <property type="match status" value="1"/>
</dbReference>